<organism evidence="3 5">
    <name type="scientific">Candidatus Phosphoribacter hodrii</name>
    <dbReference type="NCBI Taxonomy" id="2953743"/>
    <lineage>
        <taxon>Bacteria</taxon>
        <taxon>Bacillati</taxon>
        <taxon>Actinomycetota</taxon>
        <taxon>Actinomycetes</taxon>
        <taxon>Micrococcales</taxon>
        <taxon>Dermatophilaceae</taxon>
        <taxon>Candidatus Phosphoribacter</taxon>
    </lineage>
</organism>
<evidence type="ECO:0000313" key="6">
    <source>
        <dbReference type="Proteomes" id="UP000726105"/>
    </source>
</evidence>
<dbReference type="InterPro" id="IPR003732">
    <property type="entry name" value="Daa-tRNA_deacyls_DTD"/>
</dbReference>
<evidence type="ECO:0000256" key="1">
    <source>
        <dbReference type="ARBA" id="ARBA00009673"/>
    </source>
</evidence>
<proteinExistence type="inferred from homology"/>
<dbReference type="GO" id="GO:0000049">
    <property type="term" value="F:tRNA binding"/>
    <property type="evidence" value="ECO:0007669"/>
    <property type="project" value="UniProtKB-UniRule"/>
</dbReference>
<dbReference type="HAMAP" id="MF_00518">
    <property type="entry name" value="Deacylase_Dtd"/>
    <property type="match status" value="1"/>
</dbReference>
<keyword evidence="2" id="KW-0820">tRNA-binding</keyword>
<comment type="catalytic activity">
    <reaction evidence="2">
        <text>glycyl-tRNA(Ala) + H2O = tRNA(Ala) + glycine + H(+)</text>
        <dbReference type="Rhea" id="RHEA:53744"/>
        <dbReference type="Rhea" id="RHEA-COMP:9657"/>
        <dbReference type="Rhea" id="RHEA-COMP:13640"/>
        <dbReference type="ChEBI" id="CHEBI:15377"/>
        <dbReference type="ChEBI" id="CHEBI:15378"/>
        <dbReference type="ChEBI" id="CHEBI:57305"/>
        <dbReference type="ChEBI" id="CHEBI:78442"/>
        <dbReference type="ChEBI" id="CHEBI:78522"/>
    </reaction>
</comment>
<dbReference type="GO" id="GO:0051500">
    <property type="term" value="F:D-tyrosyl-tRNA(Tyr) deacylase activity"/>
    <property type="evidence" value="ECO:0007669"/>
    <property type="project" value="TreeGrafter"/>
</dbReference>
<dbReference type="SUPFAM" id="SSF69500">
    <property type="entry name" value="DTD-like"/>
    <property type="match status" value="1"/>
</dbReference>
<dbReference type="AlphaFoldDB" id="A0A935CDZ4"/>
<evidence type="ECO:0000256" key="2">
    <source>
        <dbReference type="HAMAP-Rule" id="MF_00518"/>
    </source>
</evidence>
<dbReference type="GO" id="GO:0005737">
    <property type="term" value="C:cytoplasm"/>
    <property type="evidence" value="ECO:0007669"/>
    <property type="project" value="UniProtKB-SubCell"/>
</dbReference>
<comment type="similarity">
    <text evidence="1 2">Belongs to the DTD family.</text>
</comment>
<dbReference type="GO" id="GO:0019478">
    <property type="term" value="P:D-amino acid catabolic process"/>
    <property type="evidence" value="ECO:0007669"/>
    <property type="project" value="UniProtKB-UniRule"/>
</dbReference>
<keyword evidence="2 3" id="KW-0378">Hydrolase</keyword>
<dbReference type="EMBL" id="JADIXZ010000004">
    <property type="protein sequence ID" value="MBK6301384.1"/>
    <property type="molecule type" value="Genomic_DNA"/>
</dbReference>
<dbReference type="PANTHER" id="PTHR10472">
    <property type="entry name" value="D-TYROSYL-TRNA TYR DEACYLASE"/>
    <property type="match status" value="1"/>
</dbReference>
<name>A0A935CDZ4_9MICO</name>
<comment type="subcellular location">
    <subcellularLocation>
        <location evidence="2">Cytoplasm</location>
    </subcellularLocation>
</comment>
<comment type="catalytic activity">
    <reaction evidence="2">
        <text>a D-aminoacyl-tRNA + H2O = a tRNA + a D-alpha-amino acid + H(+)</text>
        <dbReference type="Rhea" id="RHEA:13953"/>
        <dbReference type="Rhea" id="RHEA-COMP:10123"/>
        <dbReference type="Rhea" id="RHEA-COMP:10124"/>
        <dbReference type="ChEBI" id="CHEBI:15377"/>
        <dbReference type="ChEBI" id="CHEBI:15378"/>
        <dbReference type="ChEBI" id="CHEBI:59871"/>
        <dbReference type="ChEBI" id="CHEBI:78442"/>
        <dbReference type="ChEBI" id="CHEBI:79333"/>
        <dbReference type="EC" id="3.1.1.96"/>
    </reaction>
</comment>
<evidence type="ECO:0000313" key="4">
    <source>
        <dbReference type="EMBL" id="MBK7272085.1"/>
    </source>
</evidence>
<dbReference type="EC" id="3.1.1.96" evidence="2"/>
<dbReference type="Pfam" id="PF02580">
    <property type="entry name" value="Tyr_Deacylase"/>
    <property type="match status" value="1"/>
</dbReference>
<dbReference type="NCBIfam" id="TIGR00256">
    <property type="entry name" value="D-aminoacyl-tRNA deacylase"/>
    <property type="match status" value="1"/>
</dbReference>
<keyword evidence="2" id="KW-0694">RNA-binding</keyword>
<comment type="domain">
    <text evidence="2">A Gly-cisPro motif from one monomer fits into the active site of the other monomer to allow specific chiral rejection of L-amino acids.</text>
</comment>
<feature type="short sequence motif" description="Gly-cisPro motif, important for rejection of L-amino acids" evidence="2">
    <location>
        <begin position="142"/>
        <end position="143"/>
    </location>
</feature>
<dbReference type="EMBL" id="JADJIB010000001">
    <property type="protein sequence ID" value="MBK7272085.1"/>
    <property type="molecule type" value="Genomic_DNA"/>
</dbReference>
<dbReference type="EC" id="3.1.1.-" evidence="2"/>
<keyword evidence="2" id="KW-0963">Cytoplasm</keyword>
<dbReference type="GO" id="GO:0043908">
    <property type="term" value="F:Ser(Gly)-tRNA(Ala) hydrolase activity"/>
    <property type="evidence" value="ECO:0007669"/>
    <property type="project" value="UniProtKB-UniRule"/>
</dbReference>
<comment type="caution">
    <text evidence="3">The sequence shown here is derived from an EMBL/GenBank/DDBJ whole genome shotgun (WGS) entry which is preliminary data.</text>
</comment>
<dbReference type="Gene3D" id="3.50.80.10">
    <property type="entry name" value="D-tyrosyl-tRNA(Tyr) deacylase"/>
    <property type="match status" value="1"/>
</dbReference>
<dbReference type="InterPro" id="IPR023509">
    <property type="entry name" value="DTD-like_sf"/>
</dbReference>
<protein>
    <recommendedName>
        <fullName evidence="2">D-aminoacyl-tRNA deacylase</fullName>
        <shortName evidence="2">DTD</shortName>
        <ecNumber evidence="2">3.1.1.96</ecNumber>
    </recommendedName>
    <alternativeName>
        <fullName evidence="2">Gly-tRNA(Ala) deacylase</fullName>
        <ecNumber evidence="2">3.1.1.-</ecNumber>
    </alternativeName>
</protein>
<gene>
    <name evidence="2" type="primary">dtd</name>
    <name evidence="3" type="ORF">IPF40_10160</name>
    <name evidence="4" type="ORF">IPI13_02620</name>
</gene>
<dbReference type="GO" id="GO:0106026">
    <property type="term" value="F:Gly-tRNA(Ala) deacylase activity"/>
    <property type="evidence" value="ECO:0007669"/>
    <property type="project" value="UniProtKB-UniRule"/>
</dbReference>
<accession>A0A935CDZ4</accession>
<dbReference type="FunFam" id="3.50.80.10:FF:000001">
    <property type="entry name" value="D-aminoacyl-tRNA deacylase"/>
    <property type="match status" value="1"/>
</dbReference>
<comment type="subunit">
    <text evidence="2">Homodimer.</text>
</comment>
<comment type="function">
    <text evidence="2">An aminoacyl-tRNA editing enzyme that deacylates mischarged D-aminoacyl-tRNAs. Also deacylates mischarged glycyl-tRNA(Ala), protecting cells against glycine mischarging by AlaRS. Acts via tRNA-based rather than protein-based catalysis; rejects L-amino acids rather than detecting D-amino acids in the active site. By recycling D-aminoacyl-tRNA to D-amino acids and free tRNA molecules, this enzyme counteracts the toxicity associated with the formation of D-aminoacyl-tRNA entities in vivo and helps enforce protein L-homochirality.</text>
</comment>
<evidence type="ECO:0000313" key="3">
    <source>
        <dbReference type="EMBL" id="MBK6301384.1"/>
    </source>
</evidence>
<dbReference type="Proteomes" id="UP000718281">
    <property type="component" value="Unassembled WGS sequence"/>
</dbReference>
<dbReference type="Proteomes" id="UP000726105">
    <property type="component" value="Unassembled WGS sequence"/>
</dbReference>
<dbReference type="PANTHER" id="PTHR10472:SF5">
    <property type="entry name" value="D-AMINOACYL-TRNA DEACYLASE 1"/>
    <property type="match status" value="1"/>
</dbReference>
<reference evidence="5 6" key="1">
    <citation type="submission" date="2020-10" db="EMBL/GenBank/DDBJ databases">
        <title>Connecting structure to function with the recovery of over 1000 high-quality activated sludge metagenome-assembled genomes encoding full-length rRNA genes using long-read sequencing.</title>
        <authorList>
            <person name="Singleton C.M."/>
            <person name="Petriglieri F."/>
            <person name="Kristensen J.M."/>
            <person name="Kirkegaard R.H."/>
            <person name="Michaelsen T.Y."/>
            <person name="Andersen M.H."/>
            <person name="Karst S.M."/>
            <person name="Dueholm M.S."/>
            <person name="Nielsen P.H."/>
            <person name="Albertsen M."/>
        </authorList>
    </citation>
    <scope>NUCLEOTIDE SEQUENCE [LARGE SCALE GENOMIC DNA]</scope>
    <source>
        <strain evidence="3">AalE_18-Q3-R2-46_BAT3C.188</strain>
        <strain evidence="4">Ega_18-Q3-R5-49_MAXAC.001</strain>
    </source>
</reference>
<sequence length="150" mass="15660">MRVVLQRVSAARVEVDGVVVGDLDGPGLVALVGVTHGDGPTQVEWMARKIAHLRVFDGPDGDESPGAERSAVEAGLPVLVVSQFTLYGDVRKGRRPSWSAAAPGPVAEPLVEAVAEALRAEGLRVATGTFGAHMRVHLVNDGPVTLVLDV</sequence>
<evidence type="ECO:0000313" key="5">
    <source>
        <dbReference type="Proteomes" id="UP000718281"/>
    </source>
</evidence>